<proteinExistence type="predicted"/>
<evidence type="ECO:0000313" key="4">
    <source>
        <dbReference type="Proteomes" id="UP000729357"/>
    </source>
</evidence>
<dbReference type="Proteomes" id="UP000729357">
    <property type="component" value="Unassembled WGS sequence"/>
</dbReference>
<feature type="coiled-coil region" evidence="1">
    <location>
        <begin position="131"/>
        <end position="158"/>
    </location>
</feature>
<dbReference type="EMBL" id="JAHFXS010000004">
    <property type="protein sequence ID" value="KAG9991234.1"/>
    <property type="molecule type" value="Genomic_DNA"/>
</dbReference>
<evidence type="ECO:0000256" key="2">
    <source>
        <dbReference type="SAM" id="MobiDB-lite"/>
    </source>
</evidence>
<comment type="caution">
    <text evidence="3">The sequence shown here is derived from an EMBL/GenBank/DDBJ whole genome shotgun (WGS) entry which is preliminary data.</text>
</comment>
<name>A0A9P8K083_AURME</name>
<sequence>MRLCKGRNKAADLSTMPKVNTAEETLWYRIVALDTIDVDILDHREHRTTVMAEFQHSNLEKKLVPGTDFHAKLELVKPQKTQLIRDVNGEYKLVPRQMLLAARGGGQLTEARDAVSAKEEQTSAAPFLLERNEALENAKKLQSRLTASEDKIKKLEAHAQQPIIVNTTFISRPVANSTAWGNPATPTLSGVGVVGLSWVGFWLGWEVEAGGEDPGGTGGEVERWRKDRGSEKNPGGKASGWKVKEWLKE</sequence>
<dbReference type="AlphaFoldDB" id="A0A9P8K083"/>
<organism evidence="3 4">
    <name type="scientific">Aureobasidium melanogenum</name>
    <name type="common">Aureobasidium pullulans var. melanogenum</name>
    <dbReference type="NCBI Taxonomy" id="46634"/>
    <lineage>
        <taxon>Eukaryota</taxon>
        <taxon>Fungi</taxon>
        <taxon>Dikarya</taxon>
        <taxon>Ascomycota</taxon>
        <taxon>Pezizomycotina</taxon>
        <taxon>Dothideomycetes</taxon>
        <taxon>Dothideomycetidae</taxon>
        <taxon>Dothideales</taxon>
        <taxon>Saccotheciaceae</taxon>
        <taxon>Aureobasidium</taxon>
    </lineage>
</organism>
<keyword evidence="4" id="KW-1185">Reference proteome</keyword>
<feature type="non-terminal residue" evidence="3">
    <location>
        <position position="249"/>
    </location>
</feature>
<protein>
    <submittedName>
        <fullName evidence="3">Uncharacterized protein</fullName>
    </submittedName>
</protein>
<feature type="compositionally biased region" description="Basic and acidic residues" evidence="2">
    <location>
        <begin position="220"/>
        <end position="231"/>
    </location>
</feature>
<reference evidence="3" key="2">
    <citation type="submission" date="2021-08" db="EMBL/GenBank/DDBJ databases">
        <authorList>
            <person name="Gostincar C."/>
            <person name="Sun X."/>
            <person name="Song Z."/>
            <person name="Gunde-Cimerman N."/>
        </authorList>
    </citation>
    <scope>NUCLEOTIDE SEQUENCE</scope>
    <source>
        <strain evidence="3">EXF-9298</strain>
    </source>
</reference>
<keyword evidence="1" id="KW-0175">Coiled coil</keyword>
<reference evidence="3" key="1">
    <citation type="journal article" date="2021" name="J Fungi (Basel)">
        <title>Virulence traits and population genomics of the black yeast Aureobasidium melanogenum.</title>
        <authorList>
            <person name="Cernosa A."/>
            <person name="Sun X."/>
            <person name="Gostincar C."/>
            <person name="Fang C."/>
            <person name="Gunde-Cimerman N."/>
            <person name="Song Z."/>
        </authorList>
    </citation>
    <scope>NUCLEOTIDE SEQUENCE</scope>
    <source>
        <strain evidence="3">EXF-9298</strain>
    </source>
</reference>
<gene>
    <name evidence="3" type="ORF">KCU98_g527</name>
</gene>
<accession>A0A9P8K083</accession>
<evidence type="ECO:0000256" key="1">
    <source>
        <dbReference type="SAM" id="Coils"/>
    </source>
</evidence>
<evidence type="ECO:0000313" key="3">
    <source>
        <dbReference type="EMBL" id="KAG9991234.1"/>
    </source>
</evidence>
<feature type="region of interest" description="Disordered" evidence="2">
    <location>
        <begin position="209"/>
        <end position="249"/>
    </location>
</feature>